<feature type="transmembrane region" description="Helical" evidence="8">
    <location>
        <begin position="93"/>
        <end position="114"/>
    </location>
</feature>
<dbReference type="GO" id="GO:0055085">
    <property type="term" value="P:transmembrane transport"/>
    <property type="evidence" value="ECO:0007669"/>
    <property type="project" value="TreeGrafter"/>
</dbReference>
<accession>A0A930DN46</accession>
<feature type="transmembrane region" description="Helical" evidence="8">
    <location>
        <begin position="344"/>
        <end position="373"/>
    </location>
</feature>
<keyword evidence="5 8" id="KW-0812">Transmembrane</keyword>
<sequence length="404" mass="45022">MNWKNLWNKNYALVVFYALVLALLYHLGVRILDHFPELGAHLQNLFPWASQVISPLLLGFAIAYLLSPICHFFERILSKNALLSKKQSLCQNISILMTFLLLILGVVFLGSLLLSTLTKSIQVLRFEDLFQGIEDFASTIEKFYSDLYVRLGNLPIGGEDAKEAVQLLLQKAVVFFQNMGNSVFSSLGSLAGALSTLVFGIIFSLYFLADGQKILSYWARIFRLLFGERRLEKLRRFFIDADRVFAGYLRGQIIDGTIMAVLVSVSLSVLQVRYAVVIGVLTGFGNLIPYVGPFIAYGMTALVCLVYGDFTKILPALIALFVIQTVDGNVINPRLLSQNIDVHPLVVIIALIIGGSLGGFLGIFLAAPVASLIKLELDKFMERKVSMRREEIADISEEKTQHMP</sequence>
<dbReference type="Pfam" id="PF01594">
    <property type="entry name" value="AI-2E_transport"/>
    <property type="match status" value="1"/>
</dbReference>
<keyword evidence="6 8" id="KW-1133">Transmembrane helix</keyword>
<dbReference type="GO" id="GO:0005886">
    <property type="term" value="C:plasma membrane"/>
    <property type="evidence" value="ECO:0007669"/>
    <property type="project" value="UniProtKB-SubCell"/>
</dbReference>
<feature type="transmembrane region" description="Helical" evidence="8">
    <location>
        <begin position="287"/>
        <end position="307"/>
    </location>
</feature>
<comment type="similarity">
    <text evidence="2">Belongs to the autoinducer-2 exporter (AI-2E) (TC 2.A.86) family.</text>
</comment>
<feature type="transmembrane region" description="Helical" evidence="8">
    <location>
        <begin position="314"/>
        <end position="332"/>
    </location>
</feature>
<feature type="transmembrane region" description="Helical" evidence="8">
    <location>
        <begin position="52"/>
        <end position="73"/>
    </location>
</feature>
<dbReference type="AlphaFoldDB" id="A0A930DN46"/>
<keyword evidence="4" id="KW-1003">Cell membrane</keyword>
<keyword evidence="3" id="KW-0813">Transport</keyword>
<evidence type="ECO:0000313" key="9">
    <source>
        <dbReference type="EMBL" id="MBF1283026.1"/>
    </source>
</evidence>
<feature type="transmembrane region" description="Helical" evidence="8">
    <location>
        <begin position="183"/>
        <end position="208"/>
    </location>
</feature>
<organism evidence="9 10">
    <name type="scientific">Oribacterium parvum</name>
    <dbReference type="NCBI Taxonomy" id="1501329"/>
    <lineage>
        <taxon>Bacteria</taxon>
        <taxon>Bacillati</taxon>
        <taxon>Bacillota</taxon>
        <taxon>Clostridia</taxon>
        <taxon>Lachnospirales</taxon>
        <taxon>Lachnospiraceae</taxon>
        <taxon>Oribacterium</taxon>
    </lineage>
</organism>
<reference evidence="9" key="1">
    <citation type="submission" date="2020-04" db="EMBL/GenBank/DDBJ databases">
        <title>Deep metagenomics examines the oral microbiome during advanced dental caries in children, revealing novel taxa and co-occurrences with host molecules.</title>
        <authorList>
            <person name="Baker J.L."/>
            <person name="Morton J.T."/>
            <person name="Dinis M."/>
            <person name="Alvarez R."/>
            <person name="Tran N.C."/>
            <person name="Knight R."/>
            <person name="Edlund A."/>
        </authorList>
    </citation>
    <scope>NUCLEOTIDE SEQUENCE</scope>
    <source>
        <strain evidence="9">JCVI_24_bin.2</strain>
    </source>
</reference>
<evidence type="ECO:0000256" key="5">
    <source>
        <dbReference type="ARBA" id="ARBA00022692"/>
    </source>
</evidence>
<comment type="caution">
    <text evidence="9">The sequence shown here is derived from an EMBL/GenBank/DDBJ whole genome shotgun (WGS) entry which is preliminary data.</text>
</comment>
<name>A0A930DN46_9FIRM</name>
<evidence type="ECO:0000256" key="3">
    <source>
        <dbReference type="ARBA" id="ARBA00022448"/>
    </source>
</evidence>
<comment type="subcellular location">
    <subcellularLocation>
        <location evidence="1">Cell membrane</location>
        <topology evidence="1">Multi-pass membrane protein</topology>
    </subcellularLocation>
</comment>
<evidence type="ECO:0000313" key="10">
    <source>
        <dbReference type="Proteomes" id="UP000709351"/>
    </source>
</evidence>
<evidence type="ECO:0000256" key="4">
    <source>
        <dbReference type="ARBA" id="ARBA00022475"/>
    </source>
</evidence>
<evidence type="ECO:0000256" key="2">
    <source>
        <dbReference type="ARBA" id="ARBA00009773"/>
    </source>
</evidence>
<keyword evidence="7 8" id="KW-0472">Membrane</keyword>
<dbReference type="InterPro" id="IPR002549">
    <property type="entry name" value="AI-2E-like"/>
</dbReference>
<evidence type="ECO:0000256" key="6">
    <source>
        <dbReference type="ARBA" id="ARBA00022989"/>
    </source>
</evidence>
<dbReference type="Proteomes" id="UP000709351">
    <property type="component" value="Unassembled WGS sequence"/>
</dbReference>
<dbReference type="PANTHER" id="PTHR21716:SF53">
    <property type="entry name" value="PERMEASE PERM-RELATED"/>
    <property type="match status" value="1"/>
</dbReference>
<evidence type="ECO:0000256" key="1">
    <source>
        <dbReference type="ARBA" id="ARBA00004651"/>
    </source>
</evidence>
<gene>
    <name evidence="9" type="ORF">HXM93_00625</name>
</gene>
<feature type="transmembrane region" description="Helical" evidence="8">
    <location>
        <begin position="12"/>
        <end position="32"/>
    </location>
</feature>
<protein>
    <submittedName>
        <fullName evidence="9">AI-2E family transporter</fullName>
    </submittedName>
</protein>
<proteinExistence type="inferred from homology"/>
<evidence type="ECO:0000256" key="8">
    <source>
        <dbReference type="SAM" id="Phobius"/>
    </source>
</evidence>
<dbReference type="PANTHER" id="PTHR21716">
    <property type="entry name" value="TRANSMEMBRANE PROTEIN"/>
    <property type="match status" value="1"/>
</dbReference>
<dbReference type="EMBL" id="JABZRD010000020">
    <property type="protein sequence ID" value="MBF1283026.1"/>
    <property type="molecule type" value="Genomic_DNA"/>
</dbReference>
<evidence type="ECO:0000256" key="7">
    <source>
        <dbReference type="ARBA" id="ARBA00023136"/>
    </source>
</evidence>